<proteinExistence type="predicted"/>
<feature type="transmembrane region" description="Helical" evidence="1">
    <location>
        <begin position="50"/>
        <end position="70"/>
    </location>
</feature>
<dbReference type="EMBL" id="JAOPKZ010000016">
    <property type="protein sequence ID" value="MCU5746885.1"/>
    <property type="molecule type" value="Genomic_DNA"/>
</dbReference>
<evidence type="ECO:0000256" key="1">
    <source>
        <dbReference type="SAM" id="Phobius"/>
    </source>
</evidence>
<comment type="caution">
    <text evidence="2">The sequence shown here is derived from an EMBL/GenBank/DDBJ whole genome shotgun (WGS) entry which is preliminary data.</text>
</comment>
<evidence type="ECO:0000313" key="2">
    <source>
        <dbReference type="EMBL" id="MCU5746885.1"/>
    </source>
</evidence>
<name>A0ABT2QSE0_9STAP</name>
<dbReference type="RefSeq" id="WP_262856576.1">
    <property type="nucleotide sequence ID" value="NZ_JAOPKZ010000016.1"/>
</dbReference>
<evidence type="ECO:0000313" key="3">
    <source>
        <dbReference type="Proteomes" id="UP001209553"/>
    </source>
</evidence>
<keyword evidence="1" id="KW-1133">Transmembrane helix</keyword>
<keyword evidence="3" id="KW-1185">Reference proteome</keyword>
<reference evidence="2 3" key="1">
    <citation type="journal article" date="2023" name="Int. J. Syst. Evol. Microbiol.">
        <title>Streptococcus sciuri sp. nov., Staphylococcus marylandisciuri sp. nov. and Staphylococcus americanisciuri sp. nov., isolated from faeces of eastern grey squirrel (Sciurus carolinensis).</title>
        <authorList>
            <person name="Volokhov D.V."/>
            <person name="Zagorodnyaya T.A."/>
            <person name="Furtak V.A."/>
            <person name="Nattanmai G."/>
            <person name="Randall L."/>
            <person name="Jose S."/>
            <person name="Gao Y."/>
            <person name="Eisenberg T."/>
            <person name="Delmonte P."/>
            <person name="Blom J."/>
            <person name="Mitchell K.K."/>
        </authorList>
    </citation>
    <scope>NUCLEOTIDE SEQUENCE [LARGE SCALE GENOMIC DNA]</scope>
    <source>
        <strain evidence="2 3">SQ8-PEA</strain>
    </source>
</reference>
<accession>A0ABT2QSE0</accession>
<gene>
    <name evidence="2" type="ORF">N9R04_09370</name>
</gene>
<organism evidence="2 3">
    <name type="scientific">Staphylococcus marylandisciuri</name>
    <dbReference type="NCBI Taxonomy" id="2981529"/>
    <lineage>
        <taxon>Bacteria</taxon>
        <taxon>Bacillati</taxon>
        <taxon>Bacillota</taxon>
        <taxon>Bacilli</taxon>
        <taxon>Bacillales</taxon>
        <taxon>Staphylococcaceae</taxon>
        <taxon>Staphylococcus</taxon>
    </lineage>
</organism>
<feature type="transmembrane region" description="Helical" evidence="1">
    <location>
        <begin position="82"/>
        <end position="104"/>
    </location>
</feature>
<dbReference type="Proteomes" id="UP001209553">
    <property type="component" value="Unassembled WGS sequence"/>
</dbReference>
<sequence length="114" mass="13223">MEIISLIIIFCFSVFLTVLMNKYLPSNVSDVKTKYNPLDERQQHMFTEMLAKSFVTLVYAFMLLTILNLFDLHHRAGPLKSFATHHLELVFLICALVSFIGSFISTKRKYTIKD</sequence>
<feature type="transmembrane region" description="Helical" evidence="1">
    <location>
        <begin position="6"/>
        <end position="24"/>
    </location>
</feature>
<keyword evidence="1" id="KW-0812">Transmembrane</keyword>
<keyword evidence="1" id="KW-0472">Membrane</keyword>
<protein>
    <submittedName>
        <fullName evidence="2">Uncharacterized protein</fullName>
    </submittedName>
</protein>